<dbReference type="SUPFAM" id="SSF52374">
    <property type="entry name" value="Nucleotidylyl transferase"/>
    <property type="match status" value="1"/>
</dbReference>
<dbReference type="PANTHER" id="PTHR21299">
    <property type="entry name" value="CYTIDYLATE KINASE/PANTOATE-BETA-ALANINE LIGASE"/>
    <property type="match status" value="1"/>
</dbReference>
<feature type="binding site" evidence="9">
    <location>
        <begin position="184"/>
        <end position="187"/>
    </location>
    <ligand>
        <name>ATP</name>
        <dbReference type="ChEBI" id="CHEBI:30616"/>
    </ligand>
</feature>
<sequence length="288" mass="32854">MKVLREIDQVSTLVSEWTKNGESIGFVPTMGYLHEGHIRLIKEAKKENDKVILSIFVNPLQFGEGEDLDTYPRDEEHDRKAAKVNGVDLVFLPTNETMYPQSLSVNMTVTKRTNVLCGKTRPGHFDGVVTVLTKLFNITRPDNVYFGMKDAQQVAVVDALIKDYNMPVNLIPVPTVREEDGLAKSSRNVRLSDKERREAPSIQEALQYGRRLVMEGQRSKELIIEATEKFLEQKTRGKIDYIELLSYPELEFIEKIDRPVILAAAVFYDNVRLIDNVVFDHEGHVIYG</sequence>
<keyword evidence="6 9" id="KW-0547">Nucleotide-binding</keyword>
<dbReference type="GO" id="GO:0005524">
    <property type="term" value="F:ATP binding"/>
    <property type="evidence" value="ECO:0007669"/>
    <property type="project" value="UniProtKB-KW"/>
</dbReference>
<dbReference type="NCBIfam" id="TIGR00018">
    <property type="entry name" value="panC"/>
    <property type="match status" value="1"/>
</dbReference>
<evidence type="ECO:0000256" key="9">
    <source>
        <dbReference type="HAMAP-Rule" id="MF_00158"/>
    </source>
</evidence>
<comment type="miscellaneous">
    <text evidence="9">The reaction proceeds by a bi uni uni bi ping pong mechanism.</text>
</comment>
<feature type="binding site" evidence="9">
    <location>
        <position position="61"/>
    </location>
    <ligand>
        <name>(R)-pantoate</name>
        <dbReference type="ChEBI" id="CHEBI:15980"/>
    </ligand>
</feature>
<comment type="subunit">
    <text evidence="9">Homodimer.</text>
</comment>
<evidence type="ECO:0000256" key="1">
    <source>
        <dbReference type="ARBA" id="ARBA00004990"/>
    </source>
</evidence>
<feature type="active site" description="Proton donor" evidence="9">
    <location>
        <position position="37"/>
    </location>
</feature>
<organism evidence="10 11">
    <name type="scientific">Halobacillus trueperi</name>
    <dbReference type="NCBI Taxonomy" id="156205"/>
    <lineage>
        <taxon>Bacteria</taxon>
        <taxon>Bacillati</taxon>
        <taxon>Bacillota</taxon>
        <taxon>Bacilli</taxon>
        <taxon>Bacillales</taxon>
        <taxon>Bacillaceae</taxon>
        <taxon>Halobacillus</taxon>
    </lineage>
</organism>
<dbReference type="RefSeq" id="WP_115823324.1">
    <property type="nucleotide sequence ID" value="NZ_QUAE01000005.1"/>
</dbReference>
<dbReference type="EC" id="6.3.2.1" evidence="9"/>
<evidence type="ECO:0000256" key="5">
    <source>
        <dbReference type="ARBA" id="ARBA00022655"/>
    </source>
</evidence>
<dbReference type="GO" id="GO:0015940">
    <property type="term" value="P:pantothenate biosynthetic process"/>
    <property type="evidence" value="ECO:0007669"/>
    <property type="project" value="UniProtKB-UniRule"/>
</dbReference>
<comment type="function">
    <text evidence="9">Catalyzes the condensation of pantoate with beta-alanine in an ATP-dependent reaction via a pantoyl-adenylate intermediate.</text>
</comment>
<feature type="binding site" evidence="9">
    <location>
        <begin position="147"/>
        <end position="150"/>
    </location>
    <ligand>
        <name>ATP</name>
        <dbReference type="ChEBI" id="CHEBI:30616"/>
    </ligand>
</feature>
<dbReference type="Gene3D" id="3.30.1300.10">
    <property type="entry name" value="Pantoate-beta-alanine ligase, C-terminal domain"/>
    <property type="match status" value="1"/>
</dbReference>
<comment type="similarity">
    <text evidence="2 9">Belongs to the pantothenate synthetase family.</text>
</comment>
<evidence type="ECO:0000256" key="2">
    <source>
        <dbReference type="ARBA" id="ARBA00009256"/>
    </source>
</evidence>
<comment type="pathway">
    <text evidence="1 9">Cofactor biosynthesis; (R)-pantothenate biosynthesis; (R)-pantothenate from (R)-pantoate and beta-alanine: step 1/1.</text>
</comment>
<dbReference type="UniPathway" id="UPA00028">
    <property type="reaction ID" value="UER00005"/>
</dbReference>
<dbReference type="PANTHER" id="PTHR21299:SF1">
    <property type="entry name" value="PANTOATE--BETA-ALANINE LIGASE"/>
    <property type="match status" value="1"/>
</dbReference>
<evidence type="ECO:0000313" key="11">
    <source>
        <dbReference type="Proteomes" id="UP000256305"/>
    </source>
</evidence>
<name>A0A3E0J9W3_9BACI</name>
<protein>
    <recommendedName>
        <fullName evidence="9">Pantothenate synthetase</fullName>
        <shortName evidence="9">PS</shortName>
        <ecNumber evidence="9">6.3.2.1</ecNumber>
    </recommendedName>
    <alternativeName>
        <fullName evidence="9">Pantoate--beta-alanine ligase</fullName>
    </alternativeName>
    <alternativeName>
        <fullName evidence="9">Pantoate-activating enzyme</fullName>
    </alternativeName>
</protein>
<dbReference type="InterPro" id="IPR042176">
    <property type="entry name" value="Pantoate_ligase_C"/>
</dbReference>
<dbReference type="InterPro" id="IPR004821">
    <property type="entry name" value="Cyt_trans-like"/>
</dbReference>
<dbReference type="EMBL" id="QUAE01000005">
    <property type="protein sequence ID" value="REJ09702.1"/>
    <property type="molecule type" value="Genomic_DNA"/>
</dbReference>
<keyword evidence="3 9" id="KW-0963">Cytoplasm</keyword>
<evidence type="ECO:0000256" key="3">
    <source>
        <dbReference type="ARBA" id="ARBA00022490"/>
    </source>
</evidence>
<keyword evidence="11" id="KW-1185">Reference proteome</keyword>
<dbReference type="GO" id="GO:0004592">
    <property type="term" value="F:pantoate-beta-alanine ligase activity"/>
    <property type="evidence" value="ECO:0007669"/>
    <property type="project" value="UniProtKB-UniRule"/>
</dbReference>
<evidence type="ECO:0000256" key="4">
    <source>
        <dbReference type="ARBA" id="ARBA00022598"/>
    </source>
</evidence>
<evidence type="ECO:0000256" key="8">
    <source>
        <dbReference type="ARBA" id="ARBA00048258"/>
    </source>
</evidence>
<feature type="binding site" evidence="9">
    <location>
        <position position="61"/>
    </location>
    <ligand>
        <name>beta-alanine</name>
        <dbReference type="ChEBI" id="CHEBI:57966"/>
    </ligand>
</feature>
<keyword evidence="5 9" id="KW-0566">Pantothenate biosynthesis</keyword>
<reference evidence="10 11" key="1">
    <citation type="submission" date="2018-08" db="EMBL/GenBank/DDBJ databases">
        <title>Genome sequence of Halobacillus trueperi KCTC 3686.</title>
        <authorList>
            <person name="Cho K.H."/>
            <person name="Kwak M.-J."/>
            <person name="Kim B.-Y."/>
            <person name="Chun J."/>
        </authorList>
    </citation>
    <scope>NUCLEOTIDE SEQUENCE [LARGE SCALE GENOMIC DNA]</scope>
    <source>
        <strain evidence="10 11">KCTC 3686</strain>
    </source>
</reference>
<dbReference type="GO" id="GO:0005829">
    <property type="term" value="C:cytosol"/>
    <property type="evidence" value="ECO:0007669"/>
    <property type="project" value="TreeGrafter"/>
</dbReference>
<dbReference type="CDD" id="cd00560">
    <property type="entry name" value="PanC"/>
    <property type="match status" value="1"/>
</dbReference>
<keyword evidence="4 9" id="KW-0436">Ligase</keyword>
<dbReference type="FunFam" id="3.40.50.620:FF:000013">
    <property type="entry name" value="Pantothenate synthetase"/>
    <property type="match status" value="1"/>
</dbReference>
<keyword evidence="7 9" id="KW-0067">ATP-binding</keyword>
<dbReference type="AlphaFoldDB" id="A0A3E0J9W3"/>
<dbReference type="InterPro" id="IPR003721">
    <property type="entry name" value="Pantoate_ligase"/>
</dbReference>
<dbReference type="InterPro" id="IPR014729">
    <property type="entry name" value="Rossmann-like_a/b/a_fold"/>
</dbReference>
<evidence type="ECO:0000256" key="6">
    <source>
        <dbReference type="ARBA" id="ARBA00022741"/>
    </source>
</evidence>
<dbReference type="HAMAP" id="MF_00158">
    <property type="entry name" value="PanC"/>
    <property type="match status" value="1"/>
</dbReference>
<accession>A0A3E0J9W3</accession>
<comment type="subcellular location">
    <subcellularLocation>
        <location evidence="9">Cytoplasm</location>
    </subcellularLocation>
</comment>
<comment type="catalytic activity">
    <reaction evidence="8 9">
        <text>(R)-pantoate + beta-alanine + ATP = (R)-pantothenate + AMP + diphosphate + H(+)</text>
        <dbReference type="Rhea" id="RHEA:10912"/>
        <dbReference type="ChEBI" id="CHEBI:15378"/>
        <dbReference type="ChEBI" id="CHEBI:15980"/>
        <dbReference type="ChEBI" id="CHEBI:29032"/>
        <dbReference type="ChEBI" id="CHEBI:30616"/>
        <dbReference type="ChEBI" id="CHEBI:33019"/>
        <dbReference type="ChEBI" id="CHEBI:57966"/>
        <dbReference type="ChEBI" id="CHEBI:456215"/>
        <dbReference type="EC" id="6.3.2.1"/>
    </reaction>
</comment>
<gene>
    <name evidence="9" type="primary">panC</name>
    <name evidence="10" type="ORF">DYE48_09040</name>
</gene>
<dbReference type="Gene3D" id="3.40.50.620">
    <property type="entry name" value="HUPs"/>
    <property type="match status" value="1"/>
</dbReference>
<proteinExistence type="inferred from homology"/>
<dbReference type="NCBIfam" id="TIGR00125">
    <property type="entry name" value="cyt_tran_rel"/>
    <property type="match status" value="1"/>
</dbReference>
<evidence type="ECO:0000256" key="7">
    <source>
        <dbReference type="ARBA" id="ARBA00022840"/>
    </source>
</evidence>
<feature type="binding site" evidence="9">
    <location>
        <begin position="30"/>
        <end position="37"/>
    </location>
    <ligand>
        <name>ATP</name>
        <dbReference type="ChEBI" id="CHEBI:30616"/>
    </ligand>
</feature>
<feature type="binding site" evidence="9">
    <location>
        <position position="153"/>
    </location>
    <ligand>
        <name>(R)-pantoate</name>
        <dbReference type="ChEBI" id="CHEBI:15980"/>
    </ligand>
</feature>
<feature type="binding site" evidence="9">
    <location>
        <position position="176"/>
    </location>
    <ligand>
        <name>ATP</name>
        <dbReference type="ChEBI" id="CHEBI:30616"/>
    </ligand>
</feature>
<dbReference type="Pfam" id="PF02569">
    <property type="entry name" value="Pantoate_ligase"/>
    <property type="match status" value="1"/>
</dbReference>
<dbReference type="Proteomes" id="UP000256305">
    <property type="component" value="Unassembled WGS sequence"/>
</dbReference>
<evidence type="ECO:0000313" key="10">
    <source>
        <dbReference type="EMBL" id="REJ09702.1"/>
    </source>
</evidence>
<comment type="caution">
    <text evidence="10">The sequence shown here is derived from an EMBL/GenBank/DDBJ whole genome shotgun (WGS) entry which is preliminary data.</text>
</comment>